<dbReference type="Proteomes" id="UP000255529">
    <property type="component" value="Unassembled WGS sequence"/>
</dbReference>
<gene>
    <name evidence="1" type="ORF">NCTC11544_04429</name>
</gene>
<protein>
    <submittedName>
        <fullName evidence="1">Uncharacterized protein</fullName>
    </submittedName>
</protein>
<evidence type="ECO:0000313" key="2">
    <source>
        <dbReference type="Proteomes" id="UP000255529"/>
    </source>
</evidence>
<proteinExistence type="predicted"/>
<name>A0A380AL37_9GAMM</name>
<dbReference type="RefSeq" id="WP_115184322.1">
    <property type="nucleotide sequence ID" value="NZ_CAMKUF010000001.1"/>
</dbReference>
<sequence length="199" mass="22326">MRIVKEGDTRSVLCQNCGRTMATYRLRDVDFSDRCGTVRNILAAVCNQCNAVVSVPAQSTPRIKSEFEQAKSALEVRVPAHYLDILNVATQKIDDSLDENFHKTLILYYLHALTTGRYRQQELKTLLGSELANAKSSKRLSMKVSQKQLAELNSIMEQQSLTRNSDVVKAVILKIYQDLVQEKNLGILPELRNVAAALS</sequence>
<dbReference type="AlphaFoldDB" id="A0A380AL37"/>
<dbReference type="EMBL" id="UGYN01000002">
    <property type="protein sequence ID" value="SUI83160.1"/>
    <property type="molecule type" value="Genomic_DNA"/>
</dbReference>
<reference evidence="1 2" key="1">
    <citation type="submission" date="2018-06" db="EMBL/GenBank/DDBJ databases">
        <authorList>
            <consortium name="Pathogen Informatics"/>
            <person name="Doyle S."/>
        </authorList>
    </citation>
    <scope>NUCLEOTIDE SEQUENCE [LARGE SCALE GENOMIC DNA]</scope>
    <source>
        <strain evidence="1 2">NCTC11544</strain>
    </source>
</reference>
<accession>A0A380AL37</accession>
<organism evidence="1 2">
    <name type="scientific">Serratia quinivorans</name>
    <dbReference type="NCBI Taxonomy" id="137545"/>
    <lineage>
        <taxon>Bacteria</taxon>
        <taxon>Pseudomonadati</taxon>
        <taxon>Pseudomonadota</taxon>
        <taxon>Gammaproteobacteria</taxon>
        <taxon>Enterobacterales</taxon>
        <taxon>Yersiniaceae</taxon>
        <taxon>Serratia</taxon>
    </lineage>
</organism>
<evidence type="ECO:0000313" key="1">
    <source>
        <dbReference type="EMBL" id="SUI83160.1"/>
    </source>
</evidence>